<proteinExistence type="predicted"/>
<evidence type="ECO:0000313" key="3">
    <source>
        <dbReference type="Proteomes" id="UP000541535"/>
    </source>
</evidence>
<dbReference type="EMBL" id="JACHXD010000031">
    <property type="protein sequence ID" value="MBB3122419.1"/>
    <property type="molecule type" value="Genomic_DNA"/>
</dbReference>
<keyword evidence="1" id="KW-0732">Signal</keyword>
<dbReference type="RefSeq" id="WP_183444076.1">
    <property type="nucleotide sequence ID" value="NZ_JACHXD010000031.1"/>
</dbReference>
<keyword evidence="3" id="KW-1185">Reference proteome</keyword>
<protein>
    <recommendedName>
        <fullName evidence="4">DUF2066 domain-containing protein</fullName>
    </recommendedName>
</protein>
<feature type="chain" id="PRO_5031363889" description="DUF2066 domain-containing protein" evidence="1">
    <location>
        <begin position="29"/>
        <end position="371"/>
    </location>
</feature>
<evidence type="ECO:0000256" key="1">
    <source>
        <dbReference type="SAM" id="SignalP"/>
    </source>
</evidence>
<dbReference type="Proteomes" id="UP000541535">
    <property type="component" value="Unassembled WGS sequence"/>
</dbReference>
<comment type="caution">
    <text evidence="2">The sequence shown here is derived from an EMBL/GenBank/DDBJ whole genome shotgun (WGS) entry which is preliminary data.</text>
</comment>
<name>A0A7W5FWZ6_9BURK</name>
<dbReference type="AlphaFoldDB" id="A0A7W5FWZ6"/>
<reference evidence="2 3" key="1">
    <citation type="submission" date="2020-08" db="EMBL/GenBank/DDBJ databases">
        <title>Genomic Encyclopedia of Type Strains, Phase III (KMG-III): the genomes of soil and plant-associated and newly described type strains.</title>
        <authorList>
            <person name="Whitman W."/>
        </authorList>
    </citation>
    <scope>NUCLEOTIDE SEQUENCE [LARGE SCALE GENOMIC DNA]</scope>
    <source>
        <strain evidence="2 3">CECT 8897</strain>
    </source>
</reference>
<evidence type="ECO:0000313" key="2">
    <source>
        <dbReference type="EMBL" id="MBB3122419.1"/>
    </source>
</evidence>
<sequence length="371" mass="40457">MDASTLTLGHALRACLAGALLLCLQAGAAEPEPQRFALHQPGHPARLAVNATIESYQGAPRELLRTTAQASGGSDAATFLAAYYEAARKGDRNRIVASFDEKILPAVQRRYADDAAIREEFASVTRVELEAILFWNDYRLAVLSHWAKVDGKEKPFDVAYLMHCQQRQCRFIDNQRLMQAGSTLLSAFIAGGKPAPLAKDGTQLVLAADAVESAAAKEKLAYPVTLQLAPASAAVAAQIAALTAKVGALFPQPDKKRLEEQFKPYYSAGTPSQVQIYRGDAPMVMYDFAAYAGWYERQLPWRVAAVYEVDENVKLAILQSEKTRALLPQLLVQGRAGWTYVTEPSRYPVWDVAVSGAFQQALAARLAASNK</sequence>
<organism evidence="2 3">
    <name type="scientific">Pseudoduganella violacea</name>
    <dbReference type="NCBI Taxonomy" id="1715466"/>
    <lineage>
        <taxon>Bacteria</taxon>
        <taxon>Pseudomonadati</taxon>
        <taxon>Pseudomonadota</taxon>
        <taxon>Betaproteobacteria</taxon>
        <taxon>Burkholderiales</taxon>
        <taxon>Oxalobacteraceae</taxon>
        <taxon>Telluria group</taxon>
        <taxon>Pseudoduganella</taxon>
    </lineage>
</organism>
<feature type="signal peptide" evidence="1">
    <location>
        <begin position="1"/>
        <end position="28"/>
    </location>
</feature>
<evidence type="ECO:0008006" key="4">
    <source>
        <dbReference type="Google" id="ProtNLM"/>
    </source>
</evidence>
<gene>
    <name evidence="2" type="ORF">FHS03_005520</name>
</gene>
<accession>A0A7W5FWZ6</accession>